<dbReference type="AlphaFoldDB" id="A0A1I1Z9L3"/>
<dbReference type="PROSITE" id="PS51197">
    <property type="entry name" value="HTH_RRF2_2"/>
    <property type="match status" value="1"/>
</dbReference>
<dbReference type="InterPro" id="IPR036388">
    <property type="entry name" value="WH-like_DNA-bd_sf"/>
</dbReference>
<dbReference type="STRING" id="1123323.SAMN05216245_103192"/>
<dbReference type="GO" id="GO:0005829">
    <property type="term" value="C:cytosol"/>
    <property type="evidence" value="ECO:0007669"/>
    <property type="project" value="TreeGrafter"/>
</dbReference>
<protein>
    <submittedName>
        <fullName evidence="2">Transcriptional regulator, BadM/Rrf2 family</fullName>
    </submittedName>
</protein>
<dbReference type="NCBIfam" id="TIGR00738">
    <property type="entry name" value="rrf2_super"/>
    <property type="match status" value="1"/>
</dbReference>
<evidence type="ECO:0000313" key="2">
    <source>
        <dbReference type="EMBL" id="SFE28395.1"/>
    </source>
</evidence>
<keyword evidence="1" id="KW-0238">DNA-binding</keyword>
<dbReference type="PANTHER" id="PTHR33221:SF5">
    <property type="entry name" value="HTH-TYPE TRANSCRIPTIONAL REGULATOR ISCR"/>
    <property type="match status" value="1"/>
</dbReference>
<sequence length="167" mass="19229">MDILAESWETMQISTKGRYALRIMLYLADRYTLECVSAKHIAEEEKLSVKYLEHIMSQLSKNGFVVSEKGAAGGYRLAEAPENFSVGQIVRAMESDFTLVPCLNQQQSPCPQYDTCTTVEVWKLLQETIDELMDNLTLLDLLRMQQEKLDKPSLYLTYLLHQNNRNE</sequence>
<keyword evidence="3" id="KW-1185">Reference proteome</keyword>
<dbReference type="Proteomes" id="UP000198896">
    <property type="component" value="Unassembled WGS sequence"/>
</dbReference>
<organism evidence="2 3">
    <name type="scientific">Succiniclasticum ruminis DSM 9236</name>
    <dbReference type="NCBI Taxonomy" id="1123323"/>
    <lineage>
        <taxon>Bacteria</taxon>
        <taxon>Bacillati</taxon>
        <taxon>Bacillota</taxon>
        <taxon>Negativicutes</taxon>
        <taxon>Acidaminococcales</taxon>
        <taxon>Acidaminococcaceae</taxon>
        <taxon>Succiniclasticum</taxon>
    </lineage>
</organism>
<proteinExistence type="predicted"/>
<evidence type="ECO:0000256" key="1">
    <source>
        <dbReference type="ARBA" id="ARBA00023125"/>
    </source>
</evidence>
<dbReference type="GO" id="GO:0003700">
    <property type="term" value="F:DNA-binding transcription factor activity"/>
    <property type="evidence" value="ECO:0007669"/>
    <property type="project" value="TreeGrafter"/>
</dbReference>
<dbReference type="InterPro" id="IPR036390">
    <property type="entry name" value="WH_DNA-bd_sf"/>
</dbReference>
<reference evidence="2 3" key="1">
    <citation type="submission" date="2016-10" db="EMBL/GenBank/DDBJ databases">
        <authorList>
            <person name="de Groot N.N."/>
        </authorList>
    </citation>
    <scope>NUCLEOTIDE SEQUENCE [LARGE SCALE GENOMIC DNA]</scope>
    <source>
        <strain evidence="2 3">DSM 9236</strain>
    </source>
</reference>
<accession>A0A1I1Z9L3</accession>
<dbReference type="PANTHER" id="PTHR33221">
    <property type="entry name" value="WINGED HELIX-TURN-HELIX TRANSCRIPTIONAL REGULATOR, RRF2 FAMILY"/>
    <property type="match status" value="1"/>
</dbReference>
<evidence type="ECO:0000313" key="3">
    <source>
        <dbReference type="Proteomes" id="UP000198896"/>
    </source>
</evidence>
<dbReference type="Gene3D" id="1.10.10.10">
    <property type="entry name" value="Winged helix-like DNA-binding domain superfamily/Winged helix DNA-binding domain"/>
    <property type="match status" value="1"/>
</dbReference>
<dbReference type="RefSeq" id="WP_218149498.1">
    <property type="nucleotide sequence ID" value="NZ_FONL01000003.1"/>
</dbReference>
<dbReference type="EMBL" id="FONL01000003">
    <property type="protein sequence ID" value="SFE28395.1"/>
    <property type="molecule type" value="Genomic_DNA"/>
</dbReference>
<gene>
    <name evidence="2" type="ORF">SAMN05216245_103192</name>
</gene>
<dbReference type="Pfam" id="PF02082">
    <property type="entry name" value="Rrf2"/>
    <property type="match status" value="1"/>
</dbReference>
<dbReference type="InterPro" id="IPR000944">
    <property type="entry name" value="Tscrpt_reg_Rrf2"/>
</dbReference>
<dbReference type="SUPFAM" id="SSF46785">
    <property type="entry name" value="Winged helix' DNA-binding domain"/>
    <property type="match status" value="1"/>
</dbReference>
<dbReference type="GO" id="GO:0003677">
    <property type="term" value="F:DNA binding"/>
    <property type="evidence" value="ECO:0007669"/>
    <property type="project" value="UniProtKB-KW"/>
</dbReference>
<name>A0A1I1Z9L3_9FIRM</name>